<accession>A0A1G7ZD76</accession>
<evidence type="ECO:0000313" key="11">
    <source>
        <dbReference type="Proteomes" id="UP000198606"/>
    </source>
</evidence>
<comment type="similarity">
    <text evidence="1 7">Belongs to the nitroreductase family.</text>
</comment>
<keyword evidence="6 7" id="KW-0520">NAD</keyword>
<dbReference type="InterPro" id="IPR026021">
    <property type="entry name" value="YdjA-like"/>
</dbReference>
<keyword evidence="5 7" id="KW-0560">Oxidoreductase</keyword>
<dbReference type="InterPro" id="IPR029479">
    <property type="entry name" value="Nitroreductase"/>
</dbReference>
<gene>
    <name evidence="10" type="ORF">SAMN05216588_102301</name>
</gene>
<organism evidence="10 11">
    <name type="scientific">Phytopseudomonas flavescens</name>
    <dbReference type="NCBI Taxonomy" id="29435"/>
    <lineage>
        <taxon>Bacteria</taxon>
        <taxon>Pseudomonadati</taxon>
        <taxon>Pseudomonadota</taxon>
        <taxon>Gammaproteobacteria</taxon>
        <taxon>Pseudomonadales</taxon>
        <taxon>Pseudomonadaceae</taxon>
        <taxon>Phytopseudomonas</taxon>
    </lineage>
</organism>
<protein>
    <recommendedName>
        <fullName evidence="7">Putative NAD(P)H nitroreductase</fullName>
        <ecNumber evidence="7">1.-.-.-</ecNumber>
    </recommendedName>
</protein>
<dbReference type="Pfam" id="PF00881">
    <property type="entry name" value="Nitroreductase"/>
    <property type="match status" value="1"/>
</dbReference>
<proteinExistence type="inferred from homology"/>
<feature type="binding site" description="in other chain" evidence="8">
    <location>
        <begin position="133"/>
        <end position="135"/>
    </location>
    <ligand>
        <name>FMN</name>
        <dbReference type="ChEBI" id="CHEBI:58210"/>
        <note>ligand shared between dimeric partners</note>
    </ligand>
</feature>
<comment type="cofactor">
    <cofactor evidence="8">
        <name>FMN</name>
        <dbReference type="ChEBI" id="CHEBI:58210"/>
    </cofactor>
    <text evidence="8">Binds 1 FMN per subunit.</text>
</comment>
<feature type="domain" description="Nitroreductase" evidence="9">
    <location>
        <begin position="19"/>
        <end position="163"/>
    </location>
</feature>
<dbReference type="AlphaFoldDB" id="A0A1G7ZD76"/>
<dbReference type="CDD" id="cd02135">
    <property type="entry name" value="YdjA-like"/>
    <property type="match status" value="1"/>
</dbReference>
<evidence type="ECO:0000256" key="4">
    <source>
        <dbReference type="ARBA" id="ARBA00022857"/>
    </source>
</evidence>
<evidence type="ECO:0000256" key="1">
    <source>
        <dbReference type="ARBA" id="ARBA00007118"/>
    </source>
</evidence>
<keyword evidence="4 7" id="KW-0521">NADP</keyword>
<dbReference type="InterPro" id="IPR000415">
    <property type="entry name" value="Nitroreductase-like"/>
</dbReference>
<dbReference type="EC" id="1.-.-.-" evidence="7"/>
<dbReference type="GO" id="GO:0016491">
    <property type="term" value="F:oxidoreductase activity"/>
    <property type="evidence" value="ECO:0007669"/>
    <property type="project" value="UniProtKB-UniRule"/>
</dbReference>
<evidence type="ECO:0000256" key="5">
    <source>
        <dbReference type="ARBA" id="ARBA00023002"/>
    </source>
</evidence>
<evidence type="ECO:0000256" key="3">
    <source>
        <dbReference type="ARBA" id="ARBA00022643"/>
    </source>
</evidence>
<feature type="binding site" description="in other chain" evidence="8">
    <location>
        <begin position="10"/>
        <end position="12"/>
    </location>
    <ligand>
        <name>FMN</name>
        <dbReference type="ChEBI" id="CHEBI:58210"/>
        <note>ligand shared between dimeric partners</note>
    </ligand>
</feature>
<name>A0A1G7ZD76_9GAMM</name>
<evidence type="ECO:0000313" key="10">
    <source>
        <dbReference type="EMBL" id="SDH06703.1"/>
    </source>
</evidence>
<dbReference type="PIRSF" id="PIRSF000232">
    <property type="entry name" value="YdjA"/>
    <property type="match status" value="1"/>
</dbReference>
<evidence type="ECO:0000256" key="2">
    <source>
        <dbReference type="ARBA" id="ARBA00022630"/>
    </source>
</evidence>
<dbReference type="RefSeq" id="WP_084303225.1">
    <property type="nucleotide sequence ID" value="NZ_FNDG01000002.1"/>
</dbReference>
<evidence type="ECO:0000256" key="8">
    <source>
        <dbReference type="PIRSR" id="PIRSR000232-1"/>
    </source>
</evidence>
<evidence type="ECO:0000259" key="9">
    <source>
        <dbReference type="Pfam" id="PF00881"/>
    </source>
</evidence>
<dbReference type="Proteomes" id="UP000198606">
    <property type="component" value="Unassembled WGS sequence"/>
</dbReference>
<feature type="binding site" evidence="8">
    <location>
        <position position="35"/>
    </location>
    <ligand>
        <name>FMN</name>
        <dbReference type="ChEBI" id="CHEBI:58210"/>
        <note>ligand shared between dimeric partners</note>
    </ligand>
</feature>
<reference evidence="10 11" key="1">
    <citation type="submission" date="2016-10" db="EMBL/GenBank/DDBJ databases">
        <authorList>
            <person name="de Groot N.N."/>
        </authorList>
    </citation>
    <scope>NUCLEOTIDE SEQUENCE [LARGE SCALE GENOMIC DNA]</scope>
    <source>
        <strain evidence="10 11">LMG 18387</strain>
    </source>
</reference>
<dbReference type="Gene3D" id="3.40.109.10">
    <property type="entry name" value="NADH Oxidase"/>
    <property type="match status" value="1"/>
</dbReference>
<dbReference type="STRING" id="29435.SAMN05216588_102301"/>
<dbReference type="InterPro" id="IPR052530">
    <property type="entry name" value="NAD(P)H_nitroreductase"/>
</dbReference>
<evidence type="ECO:0000256" key="6">
    <source>
        <dbReference type="ARBA" id="ARBA00023027"/>
    </source>
</evidence>
<dbReference type="EMBL" id="FNDG01000002">
    <property type="protein sequence ID" value="SDH06703.1"/>
    <property type="molecule type" value="Genomic_DNA"/>
</dbReference>
<dbReference type="SUPFAM" id="SSF55469">
    <property type="entry name" value="FMN-dependent nitroreductase-like"/>
    <property type="match status" value="1"/>
</dbReference>
<dbReference type="PANTHER" id="PTHR43821">
    <property type="entry name" value="NAD(P)H NITROREDUCTASE YDJA-RELATED"/>
    <property type="match status" value="1"/>
</dbReference>
<keyword evidence="3 7" id="KW-0288">FMN</keyword>
<keyword evidence="2 7" id="KW-0285">Flavoprotein</keyword>
<feature type="binding site" evidence="8">
    <location>
        <position position="39"/>
    </location>
    <ligand>
        <name>FMN</name>
        <dbReference type="ChEBI" id="CHEBI:58210"/>
        <note>ligand shared between dimeric partners</note>
    </ligand>
</feature>
<evidence type="ECO:0000256" key="7">
    <source>
        <dbReference type="PIRNR" id="PIRNR000232"/>
    </source>
</evidence>
<dbReference type="PANTHER" id="PTHR43821:SF1">
    <property type="entry name" value="NAD(P)H NITROREDUCTASE YDJA-RELATED"/>
    <property type="match status" value="1"/>
</dbReference>
<sequence>MDALDALINRVSVPRLIEPGPSAVQREQLFRAALRAPDHGQLRPWRFLTVEGEARHALGELYAGALMARPVEASEDALAKARNMPLRAPLLVVVIARLQEHPKVPAQEQLLAAGCAAHGILLAAHAQGIGAVWRTGELSHDRHVDAGLGLAANERIVGYLYLGTPERELRSPPQPTVDDFVAAWRGEELSRGSVDRP</sequence>